<name>A0AB35LFV4_PRORE</name>
<comment type="caution">
    <text evidence="1">The sequence shown here is derived from an EMBL/GenBank/DDBJ whole genome shotgun (WGS) entry which is preliminary data.</text>
</comment>
<dbReference type="EMBL" id="JARVQW010000006">
    <property type="protein sequence ID" value="MDH2306496.1"/>
    <property type="molecule type" value="Genomic_DNA"/>
</dbReference>
<dbReference type="RefSeq" id="WP_272671146.1">
    <property type="nucleotide sequence ID" value="NZ_JARVQW010000006.1"/>
</dbReference>
<reference evidence="1" key="1">
    <citation type="submission" date="2023-04" db="EMBL/GenBank/DDBJ databases">
        <authorList>
            <person name="Li W."/>
        </authorList>
    </citation>
    <scope>NUCLEOTIDE SEQUENCE</scope>
    <source>
        <strain evidence="1">QITACRE101</strain>
    </source>
</reference>
<accession>A0AB35LFV4</accession>
<evidence type="ECO:0000313" key="1">
    <source>
        <dbReference type="EMBL" id="MDH2306496.1"/>
    </source>
</evidence>
<evidence type="ECO:0000313" key="2">
    <source>
        <dbReference type="Proteomes" id="UP001162044"/>
    </source>
</evidence>
<dbReference type="AlphaFoldDB" id="A0AB35LFV4"/>
<reference evidence="1" key="2">
    <citation type="submission" date="2023-10" db="EMBL/GenBank/DDBJ databases">
        <title>Analysis of Resistance Genes of Carbapenem-resistant Providencia rettgeri.</title>
        <authorList>
            <person name="Liu M."/>
        </authorList>
    </citation>
    <scope>NUCLEOTIDE SEQUENCE</scope>
    <source>
        <strain evidence="1">QITACRE101</strain>
    </source>
</reference>
<proteinExistence type="predicted"/>
<protein>
    <submittedName>
        <fullName evidence="1">Uncharacterized protein</fullName>
    </submittedName>
</protein>
<organism evidence="1 2">
    <name type="scientific">Providencia rettgeri</name>
    <dbReference type="NCBI Taxonomy" id="587"/>
    <lineage>
        <taxon>Bacteria</taxon>
        <taxon>Pseudomonadati</taxon>
        <taxon>Pseudomonadota</taxon>
        <taxon>Gammaproteobacteria</taxon>
        <taxon>Enterobacterales</taxon>
        <taxon>Morganellaceae</taxon>
        <taxon>Providencia</taxon>
    </lineage>
</organism>
<sequence>MKFNFSFLTKVFQKKEVIYIPNLMAQRPTRDFYQIEVTAINKALKRIKKELEQQGFKVIHRGSNTRESYFDN</sequence>
<gene>
    <name evidence="1" type="ORF">QDQ51_13875</name>
</gene>
<dbReference type="Proteomes" id="UP001162044">
    <property type="component" value="Unassembled WGS sequence"/>
</dbReference>